<feature type="transmembrane region" description="Helical" evidence="6">
    <location>
        <begin position="280"/>
        <end position="298"/>
    </location>
</feature>
<comment type="caution">
    <text evidence="8">The sequence shown here is derived from an EMBL/GenBank/DDBJ whole genome shotgun (WGS) entry which is preliminary data.</text>
</comment>
<feature type="transmembrane region" description="Helical" evidence="6">
    <location>
        <begin position="174"/>
        <end position="196"/>
    </location>
</feature>
<name>A0ABN3S1P2_9ACTN</name>
<evidence type="ECO:0000259" key="7">
    <source>
        <dbReference type="Pfam" id="PF12698"/>
    </source>
</evidence>
<organism evidence="8 9">
    <name type="scientific">Nonomuraea recticatena</name>
    <dbReference type="NCBI Taxonomy" id="46178"/>
    <lineage>
        <taxon>Bacteria</taxon>
        <taxon>Bacillati</taxon>
        <taxon>Actinomycetota</taxon>
        <taxon>Actinomycetes</taxon>
        <taxon>Streptosporangiales</taxon>
        <taxon>Streptosporangiaceae</taxon>
        <taxon>Nonomuraea</taxon>
    </lineage>
</organism>
<proteinExistence type="predicted"/>
<dbReference type="RefSeq" id="WP_346148817.1">
    <property type="nucleotide sequence ID" value="NZ_BAAATE010000010.1"/>
</dbReference>
<dbReference type="Pfam" id="PF12698">
    <property type="entry name" value="ABC2_membrane_3"/>
    <property type="match status" value="1"/>
</dbReference>
<protein>
    <submittedName>
        <fullName evidence="8">ABC transporter permease</fullName>
    </submittedName>
</protein>
<feature type="transmembrane region" description="Helical" evidence="6">
    <location>
        <begin position="217"/>
        <end position="241"/>
    </location>
</feature>
<feature type="transmembrane region" description="Helical" evidence="6">
    <location>
        <begin position="334"/>
        <end position="354"/>
    </location>
</feature>
<feature type="transmembrane region" description="Helical" evidence="6">
    <location>
        <begin position="247"/>
        <end position="268"/>
    </location>
</feature>
<evidence type="ECO:0000256" key="4">
    <source>
        <dbReference type="ARBA" id="ARBA00022989"/>
    </source>
</evidence>
<evidence type="ECO:0000256" key="6">
    <source>
        <dbReference type="SAM" id="Phobius"/>
    </source>
</evidence>
<sequence>MKVLLIAQVGLLRLARDRTNVFFVLLAPFLLILVLGQLFGGQDGLRLGVVAAQEQLAERLVTALGSGTRVTVTRAADEAALRTAVERGEVHAGLVLPASYDASLAAGRTAAVRYLIRQTDLRSHDVGTWVRSVVRQESARVLGVSPTATVTVSTAGRAVFPEGLSAFAISAPPLLLLFTFLTSLTAALGLVETRALGVSRRVHASPTRVGTVIAGEALGRVAIALVQGALIMAGSALLFGVDWGDPLGAVATLLAFSLVGAGAAMLLGASFKTPGPPISLAMILGLGLSALGGGTVPLESFDPTLRTIAHLTPHAWGYDAFAQLVRHDAGLVDVLPQLGVLTGLALVLFALGTWRLRRALT</sequence>
<feature type="domain" description="ABC-2 type transporter transmembrane" evidence="7">
    <location>
        <begin position="22"/>
        <end position="353"/>
    </location>
</feature>
<gene>
    <name evidence="8" type="ORF">GCM10010412_042350</name>
</gene>
<feature type="transmembrane region" description="Helical" evidence="6">
    <location>
        <begin position="21"/>
        <end position="40"/>
    </location>
</feature>
<keyword evidence="2" id="KW-1003">Cell membrane</keyword>
<keyword evidence="5 6" id="KW-0472">Membrane</keyword>
<evidence type="ECO:0000313" key="8">
    <source>
        <dbReference type="EMBL" id="GAA2665767.1"/>
    </source>
</evidence>
<comment type="subcellular location">
    <subcellularLocation>
        <location evidence="1">Cell membrane</location>
        <topology evidence="1">Multi-pass membrane protein</topology>
    </subcellularLocation>
</comment>
<dbReference type="Proteomes" id="UP001501666">
    <property type="component" value="Unassembled WGS sequence"/>
</dbReference>
<keyword evidence="4 6" id="KW-1133">Transmembrane helix</keyword>
<evidence type="ECO:0000256" key="1">
    <source>
        <dbReference type="ARBA" id="ARBA00004651"/>
    </source>
</evidence>
<dbReference type="PANTHER" id="PTHR30294">
    <property type="entry name" value="MEMBRANE COMPONENT OF ABC TRANSPORTER YHHJ-RELATED"/>
    <property type="match status" value="1"/>
</dbReference>
<evidence type="ECO:0000313" key="9">
    <source>
        <dbReference type="Proteomes" id="UP001501666"/>
    </source>
</evidence>
<evidence type="ECO:0000256" key="2">
    <source>
        <dbReference type="ARBA" id="ARBA00022475"/>
    </source>
</evidence>
<dbReference type="EMBL" id="BAAATE010000010">
    <property type="protein sequence ID" value="GAA2665767.1"/>
    <property type="molecule type" value="Genomic_DNA"/>
</dbReference>
<evidence type="ECO:0000256" key="3">
    <source>
        <dbReference type="ARBA" id="ARBA00022692"/>
    </source>
</evidence>
<evidence type="ECO:0000256" key="5">
    <source>
        <dbReference type="ARBA" id="ARBA00023136"/>
    </source>
</evidence>
<keyword evidence="9" id="KW-1185">Reference proteome</keyword>
<keyword evidence="3 6" id="KW-0812">Transmembrane</keyword>
<dbReference type="InterPro" id="IPR051449">
    <property type="entry name" value="ABC-2_transporter_component"/>
</dbReference>
<dbReference type="InterPro" id="IPR013525">
    <property type="entry name" value="ABC2_TM"/>
</dbReference>
<accession>A0ABN3S1P2</accession>
<dbReference type="PANTHER" id="PTHR30294:SF38">
    <property type="entry name" value="TRANSPORT PERMEASE PROTEIN"/>
    <property type="match status" value="1"/>
</dbReference>
<reference evidence="8 9" key="1">
    <citation type="journal article" date="2019" name="Int. J. Syst. Evol. Microbiol.">
        <title>The Global Catalogue of Microorganisms (GCM) 10K type strain sequencing project: providing services to taxonomists for standard genome sequencing and annotation.</title>
        <authorList>
            <consortium name="The Broad Institute Genomics Platform"/>
            <consortium name="The Broad Institute Genome Sequencing Center for Infectious Disease"/>
            <person name="Wu L."/>
            <person name="Ma J."/>
        </authorList>
    </citation>
    <scope>NUCLEOTIDE SEQUENCE [LARGE SCALE GENOMIC DNA]</scope>
    <source>
        <strain evidence="8 9">JCM 6835</strain>
    </source>
</reference>